<comment type="caution">
    <text evidence="1">The sequence shown here is derived from an EMBL/GenBank/DDBJ whole genome shotgun (WGS) entry which is preliminary data.</text>
</comment>
<dbReference type="EMBL" id="LGGX01000005">
    <property type="protein sequence ID" value="KUK87348.1"/>
    <property type="molecule type" value="Genomic_DNA"/>
</dbReference>
<evidence type="ECO:0000313" key="2">
    <source>
        <dbReference type="Proteomes" id="UP000053467"/>
    </source>
</evidence>
<evidence type="ECO:0000313" key="1">
    <source>
        <dbReference type="EMBL" id="KUK87348.1"/>
    </source>
</evidence>
<dbReference type="AlphaFoldDB" id="A0A101I250"/>
<organism evidence="1 2">
    <name type="scientific">candidate division TA06 bacterium 34_109</name>
    <dbReference type="NCBI Taxonomy" id="1635277"/>
    <lineage>
        <taxon>Bacteria</taxon>
        <taxon>Bacteria division TA06</taxon>
    </lineage>
</organism>
<protein>
    <submittedName>
        <fullName evidence="1">Uncharacterized protein</fullName>
    </submittedName>
</protein>
<dbReference type="Proteomes" id="UP000053467">
    <property type="component" value="Unassembled WGS sequence"/>
</dbReference>
<gene>
    <name evidence="1" type="ORF">XE03_0746</name>
</gene>
<proteinExistence type="predicted"/>
<reference evidence="2" key="1">
    <citation type="journal article" date="2015" name="MBio">
        <title>Genome-Resolved Metagenomic Analysis Reveals Roles for Candidate Phyla and Other Microbial Community Members in Biogeochemical Transformations in Oil Reservoirs.</title>
        <authorList>
            <person name="Hu P."/>
            <person name="Tom L."/>
            <person name="Singh A."/>
            <person name="Thomas B.C."/>
            <person name="Baker B.J."/>
            <person name="Piceno Y.M."/>
            <person name="Andersen G.L."/>
            <person name="Banfield J.F."/>
        </authorList>
    </citation>
    <scope>NUCLEOTIDE SEQUENCE [LARGE SCALE GENOMIC DNA]</scope>
</reference>
<sequence length="392" mass="47512">MYKKYFIVVLFLIFLKVFSYDIEFDIEKYLLDTLLPEPVNVLKPIYDYNEITFLFPKLISFFSKHYEKDLSYTFFPSTDFKDTFKLDVKYKNNFYVKNKSIKFFNLSQITTKNIISSSFIFKSDLKNDRFNFFLNFKFNIYPTVLSVKNLSNFKITYKNRIFAKTNYQDLNDLKRSYLGLGILSNYGDLGIFYSKIFLPSYNLSKEFYKVKLNFLIDGICLEKDTFGVFSRNRKNIYNIFPYKVYNFYFDLLFKNLFFKLSIGKNLDSIDFYSDLIRRKKFWDITLSFKKEGKHYKYLFRTNYIENLSNYNTFSFGFFSQNNYKNFYFTNDFNYYIKAKSLIYNLALSFNEENNYLTFGIKNLFSNEDLIYSSFSKRSYFFQISFSNIRFLD</sequence>
<name>A0A101I250_UNCT6</name>
<accession>A0A101I250</accession>